<gene>
    <name evidence="1" type="ORF">FAEPRAA2165_01806</name>
</gene>
<dbReference type="Proteomes" id="UP000004619">
    <property type="component" value="Unassembled WGS sequence"/>
</dbReference>
<dbReference type="HOGENOM" id="CLU_3310063_0_0_9"/>
<evidence type="ECO:0000313" key="1">
    <source>
        <dbReference type="EMBL" id="EEU96574.1"/>
    </source>
</evidence>
<organism evidence="1 2">
    <name type="scientific">Faecalibacterium duncaniae (strain DSM 17677 / JCM 31915 / A2-165)</name>
    <name type="common">Faecalibacterium prausnitzii</name>
    <dbReference type="NCBI Taxonomy" id="411483"/>
    <lineage>
        <taxon>Bacteria</taxon>
        <taxon>Bacillati</taxon>
        <taxon>Bacillota</taxon>
        <taxon>Clostridia</taxon>
        <taxon>Eubacteriales</taxon>
        <taxon>Oscillospiraceae</taxon>
        <taxon>Faecalibacterium</taxon>
    </lineage>
</organism>
<dbReference type="EMBL" id="ACOP02000048">
    <property type="protein sequence ID" value="EEU96574.1"/>
    <property type="molecule type" value="Genomic_DNA"/>
</dbReference>
<proteinExistence type="predicted"/>
<keyword evidence="2" id="KW-1185">Reference proteome</keyword>
<name>C7H679_FAED2</name>
<accession>C7H679</accession>
<comment type="caution">
    <text evidence="1">The sequence shown here is derived from an EMBL/GenBank/DDBJ whole genome shotgun (WGS) entry which is preliminary data.</text>
</comment>
<dbReference type="AlphaFoldDB" id="C7H679"/>
<protein>
    <submittedName>
        <fullName evidence="1">Uncharacterized protein</fullName>
    </submittedName>
</protein>
<sequence>MSIKNAKTVQSVRINPLAIQIDPPEVISHDEDSYTDAPV</sequence>
<evidence type="ECO:0000313" key="2">
    <source>
        <dbReference type="Proteomes" id="UP000004619"/>
    </source>
</evidence>
<reference evidence="1" key="1">
    <citation type="submission" date="2009-08" db="EMBL/GenBank/DDBJ databases">
        <authorList>
            <person name="Weinstock G."/>
            <person name="Sodergren E."/>
            <person name="Clifton S."/>
            <person name="Fulton L."/>
            <person name="Fulton B."/>
            <person name="Courtney L."/>
            <person name="Fronick C."/>
            <person name="Harrison M."/>
            <person name="Strong C."/>
            <person name="Farmer C."/>
            <person name="Delahaunty K."/>
            <person name="Markovic C."/>
            <person name="Hall O."/>
            <person name="Minx P."/>
            <person name="Tomlinson C."/>
            <person name="Mitreva M."/>
            <person name="Nelson J."/>
            <person name="Hou S."/>
            <person name="Wollam A."/>
            <person name="Pepin K.H."/>
            <person name="Johnson M."/>
            <person name="Bhonagiri V."/>
            <person name="Nash W.E."/>
            <person name="Warren W."/>
            <person name="Chinwalla A."/>
            <person name="Mardis E.R."/>
            <person name="Wilson R.K."/>
        </authorList>
    </citation>
    <scope>NUCLEOTIDE SEQUENCE [LARGE SCALE GENOMIC DNA]</scope>
    <source>
        <strain evidence="1">A2-165</strain>
    </source>
</reference>